<comment type="caution">
    <text evidence="2">The sequence shown here is derived from an EMBL/GenBank/DDBJ whole genome shotgun (WGS) entry which is preliminary data.</text>
</comment>
<feature type="compositionally biased region" description="Pro residues" evidence="1">
    <location>
        <begin position="157"/>
        <end position="172"/>
    </location>
</feature>
<feature type="region of interest" description="Disordered" evidence="1">
    <location>
        <begin position="128"/>
        <end position="178"/>
    </location>
</feature>
<evidence type="ECO:0000313" key="3">
    <source>
        <dbReference type="Proteomes" id="UP000324800"/>
    </source>
</evidence>
<feature type="compositionally biased region" description="Polar residues" evidence="1">
    <location>
        <begin position="134"/>
        <end position="155"/>
    </location>
</feature>
<gene>
    <name evidence="2" type="ORF">EZS28_013512</name>
</gene>
<name>A0A5J4W7Y1_9EUKA</name>
<protein>
    <submittedName>
        <fullName evidence="2">Uncharacterized protein</fullName>
    </submittedName>
</protein>
<evidence type="ECO:0000313" key="2">
    <source>
        <dbReference type="EMBL" id="KAA6390964.1"/>
    </source>
</evidence>
<organism evidence="2 3">
    <name type="scientific">Streblomastix strix</name>
    <dbReference type="NCBI Taxonomy" id="222440"/>
    <lineage>
        <taxon>Eukaryota</taxon>
        <taxon>Metamonada</taxon>
        <taxon>Preaxostyla</taxon>
        <taxon>Oxymonadida</taxon>
        <taxon>Streblomastigidae</taxon>
        <taxon>Streblomastix</taxon>
    </lineage>
</organism>
<evidence type="ECO:0000256" key="1">
    <source>
        <dbReference type="SAM" id="MobiDB-lite"/>
    </source>
</evidence>
<feature type="region of interest" description="Disordered" evidence="1">
    <location>
        <begin position="19"/>
        <end position="52"/>
    </location>
</feature>
<reference evidence="2 3" key="1">
    <citation type="submission" date="2019-03" db="EMBL/GenBank/DDBJ databases">
        <title>Single cell metagenomics reveals metabolic interactions within the superorganism composed of flagellate Streblomastix strix and complex community of Bacteroidetes bacteria on its surface.</title>
        <authorList>
            <person name="Treitli S.C."/>
            <person name="Kolisko M."/>
            <person name="Husnik F."/>
            <person name="Keeling P."/>
            <person name="Hampl V."/>
        </authorList>
    </citation>
    <scope>NUCLEOTIDE SEQUENCE [LARGE SCALE GENOMIC DNA]</scope>
    <source>
        <strain evidence="2">ST1C</strain>
    </source>
</reference>
<feature type="compositionally biased region" description="Acidic residues" evidence="1">
    <location>
        <begin position="29"/>
        <end position="40"/>
    </location>
</feature>
<accession>A0A5J4W7Y1</accession>
<dbReference type="Proteomes" id="UP000324800">
    <property type="component" value="Unassembled WGS sequence"/>
</dbReference>
<sequence length="178" mass="21378">MNSLKKLKEKDTISFREFQYNQERNKKDDEEEEDDVEDLNNESMYFDSEDELNNQMEDLIDGEIESMRLKQTSKIDQYFKLLQSAFSNDKSSEWDKMKEKEILKELKKRKEKRKERKRLEKIKEKKQQKLLKLSNKQKIAIQQNASDVNEQQMTKSLPPPLPQTRPPVPQTRPPQTKK</sequence>
<dbReference type="EMBL" id="SNRW01003040">
    <property type="protein sequence ID" value="KAA6390964.1"/>
    <property type="molecule type" value="Genomic_DNA"/>
</dbReference>
<proteinExistence type="predicted"/>
<dbReference type="AlphaFoldDB" id="A0A5J4W7Y1"/>